<evidence type="ECO:0000313" key="3">
    <source>
        <dbReference type="EMBL" id="RSX49986.1"/>
    </source>
</evidence>
<dbReference type="OrthoDB" id="2020141at2"/>
<gene>
    <name evidence="3" type="ORF">D2E22_0449</name>
</gene>
<dbReference type="AlphaFoldDB" id="A0A430FAX9"/>
<comment type="caution">
    <text evidence="3">The sequence shown here is derived from an EMBL/GenBank/DDBJ whole genome shotgun (WGS) entry which is preliminary data.</text>
</comment>
<dbReference type="InterPro" id="IPR027417">
    <property type="entry name" value="P-loop_NTPase"/>
</dbReference>
<feature type="domain" description="Orc1-like AAA ATPase" evidence="2">
    <location>
        <begin position="22"/>
        <end position="194"/>
    </location>
</feature>
<dbReference type="InterPro" id="IPR041664">
    <property type="entry name" value="AAA_16"/>
</dbReference>
<proteinExistence type="predicted"/>
<evidence type="ECO:0000256" key="1">
    <source>
        <dbReference type="SAM" id="MobiDB-lite"/>
    </source>
</evidence>
<dbReference type="EMBL" id="QXGI01000001">
    <property type="protein sequence ID" value="RSX49986.1"/>
    <property type="molecule type" value="Genomic_DNA"/>
</dbReference>
<evidence type="ECO:0000313" key="4">
    <source>
        <dbReference type="Proteomes" id="UP000288052"/>
    </source>
</evidence>
<sequence>MDVSTKALNPFRPGSGKLPRDLVGRDADMERMEQLLVRTELGFVDRGVIYSGLRGMGKTVLLLQFAKQARSHGMMVVQCEANGDARKEYDAVFHELMMATQRMRDRALREALKNAFSYVKDLSFDFGIIKATVGTQSQDGQVRTDAYRLELLVEELSQQLKECKSGLFMFVDELQEMSDEVLGTLIGIQHRMGQQDLPFFIVGAGLPNLPGVLTRLRSYAERLFSYHRLEALSEEASALGFRNPAQEAGRSFDDAALSELVERSMGYPYFIQAYGAATWDAADASPMSIDAVERGLPEAWRTLDHGLYVSRWQRASELGRDYMAAMAAAGTEAVDTADVARRLGRPNSSLTNVRNQLIELGLIYAPRRGQVAFTVPGMDAYIKRALPVRVEPYETEE</sequence>
<feature type="region of interest" description="Disordered" evidence="1">
    <location>
        <begin position="1"/>
        <end position="22"/>
    </location>
</feature>
<dbReference type="SUPFAM" id="SSF52540">
    <property type="entry name" value="P-loop containing nucleoside triphosphate hydrolases"/>
    <property type="match status" value="1"/>
</dbReference>
<protein>
    <submittedName>
        <fullName evidence="3">AAA ATPase domain-containing protein</fullName>
    </submittedName>
</protein>
<evidence type="ECO:0000259" key="2">
    <source>
        <dbReference type="Pfam" id="PF13191"/>
    </source>
</evidence>
<dbReference type="PANTHER" id="PTHR34301:SF8">
    <property type="entry name" value="ATPASE DOMAIN-CONTAINING PROTEIN"/>
    <property type="match status" value="1"/>
</dbReference>
<dbReference type="Pfam" id="PF13191">
    <property type="entry name" value="AAA_16"/>
    <property type="match status" value="1"/>
</dbReference>
<dbReference type="RefSeq" id="WP_126031471.1">
    <property type="nucleotide sequence ID" value="NZ_QXGI01000001.1"/>
</dbReference>
<dbReference type="Gene3D" id="3.40.50.300">
    <property type="entry name" value="P-loop containing nucleotide triphosphate hydrolases"/>
    <property type="match status" value="1"/>
</dbReference>
<organism evidence="3 4">
    <name type="scientific">Bifidobacterium castoris</name>
    <dbReference type="NCBI Taxonomy" id="2306972"/>
    <lineage>
        <taxon>Bacteria</taxon>
        <taxon>Bacillati</taxon>
        <taxon>Actinomycetota</taxon>
        <taxon>Actinomycetes</taxon>
        <taxon>Bifidobacteriales</taxon>
        <taxon>Bifidobacteriaceae</taxon>
        <taxon>Bifidobacterium</taxon>
    </lineage>
</organism>
<keyword evidence="4" id="KW-1185">Reference proteome</keyword>
<dbReference type="PANTHER" id="PTHR34301">
    <property type="entry name" value="DNA-BINDING PROTEIN-RELATED"/>
    <property type="match status" value="1"/>
</dbReference>
<name>A0A430FAX9_9BIFI</name>
<reference evidence="3 4" key="1">
    <citation type="submission" date="2018-09" db="EMBL/GenBank/DDBJ databases">
        <title>Characterization of the phylogenetic diversity of five novel species belonging to the genus Bifidobacterium.</title>
        <authorList>
            <person name="Lugli G.A."/>
            <person name="Duranti S."/>
            <person name="Milani C."/>
        </authorList>
    </citation>
    <scope>NUCLEOTIDE SEQUENCE [LARGE SCALE GENOMIC DNA]</scope>
    <source>
        <strain evidence="3 4">2020B</strain>
    </source>
</reference>
<accession>A0A430FAX9</accession>
<dbReference type="Proteomes" id="UP000288052">
    <property type="component" value="Unassembled WGS sequence"/>
</dbReference>